<feature type="region of interest" description="Disordered" evidence="1">
    <location>
        <begin position="287"/>
        <end position="321"/>
    </location>
</feature>
<feature type="compositionally biased region" description="Low complexity" evidence="1">
    <location>
        <begin position="1204"/>
        <end position="1214"/>
    </location>
</feature>
<feature type="compositionally biased region" description="Polar residues" evidence="1">
    <location>
        <begin position="817"/>
        <end position="835"/>
    </location>
</feature>
<accession>A0A7C8MHM7</accession>
<keyword evidence="3" id="KW-1185">Reference proteome</keyword>
<feature type="compositionally biased region" description="Basic and acidic residues" evidence="1">
    <location>
        <begin position="407"/>
        <end position="430"/>
    </location>
</feature>
<proteinExistence type="predicted"/>
<protein>
    <submittedName>
        <fullName evidence="2">Uncharacterized protein</fullName>
    </submittedName>
</protein>
<dbReference type="EMBL" id="JAADJZ010000023">
    <property type="protein sequence ID" value="KAF2867345.1"/>
    <property type="molecule type" value="Genomic_DNA"/>
</dbReference>
<feature type="region of interest" description="Disordered" evidence="1">
    <location>
        <begin position="896"/>
        <end position="1542"/>
    </location>
</feature>
<organism evidence="2 3">
    <name type="scientific">Massariosphaeria phaeospora</name>
    <dbReference type="NCBI Taxonomy" id="100035"/>
    <lineage>
        <taxon>Eukaryota</taxon>
        <taxon>Fungi</taxon>
        <taxon>Dikarya</taxon>
        <taxon>Ascomycota</taxon>
        <taxon>Pezizomycotina</taxon>
        <taxon>Dothideomycetes</taxon>
        <taxon>Pleosporomycetidae</taxon>
        <taxon>Pleosporales</taxon>
        <taxon>Pleosporales incertae sedis</taxon>
        <taxon>Massariosphaeria</taxon>
    </lineage>
</organism>
<feature type="compositionally biased region" description="Low complexity" evidence="1">
    <location>
        <begin position="660"/>
        <end position="675"/>
    </location>
</feature>
<evidence type="ECO:0000256" key="1">
    <source>
        <dbReference type="SAM" id="MobiDB-lite"/>
    </source>
</evidence>
<dbReference type="Proteomes" id="UP000481861">
    <property type="component" value="Unassembled WGS sequence"/>
</dbReference>
<feature type="compositionally biased region" description="Polar residues" evidence="1">
    <location>
        <begin position="288"/>
        <end position="306"/>
    </location>
</feature>
<feature type="region of interest" description="Disordered" evidence="1">
    <location>
        <begin position="352"/>
        <end position="590"/>
    </location>
</feature>
<feature type="compositionally biased region" description="Polar residues" evidence="1">
    <location>
        <begin position="1364"/>
        <end position="1373"/>
    </location>
</feature>
<feature type="compositionally biased region" description="Low complexity" evidence="1">
    <location>
        <begin position="1108"/>
        <end position="1122"/>
    </location>
</feature>
<feature type="region of interest" description="Disordered" evidence="1">
    <location>
        <begin position="779"/>
        <end position="859"/>
    </location>
</feature>
<feature type="compositionally biased region" description="Basic and acidic residues" evidence="1">
    <location>
        <begin position="1293"/>
        <end position="1304"/>
    </location>
</feature>
<feature type="compositionally biased region" description="Low complexity" evidence="1">
    <location>
        <begin position="986"/>
        <end position="1004"/>
    </location>
</feature>
<feature type="compositionally biased region" description="Basic and acidic residues" evidence="1">
    <location>
        <begin position="1344"/>
        <end position="1353"/>
    </location>
</feature>
<comment type="caution">
    <text evidence="2">The sequence shown here is derived from an EMBL/GenBank/DDBJ whole genome shotgun (WGS) entry which is preliminary data.</text>
</comment>
<name>A0A7C8MHM7_9PLEO</name>
<feature type="region of interest" description="Disordered" evidence="1">
    <location>
        <begin position="695"/>
        <end position="760"/>
    </location>
</feature>
<feature type="compositionally biased region" description="Pro residues" evidence="1">
    <location>
        <begin position="1185"/>
        <end position="1196"/>
    </location>
</feature>
<reference evidence="2 3" key="1">
    <citation type="submission" date="2020-01" db="EMBL/GenBank/DDBJ databases">
        <authorList>
            <consortium name="DOE Joint Genome Institute"/>
            <person name="Haridas S."/>
            <person name="Albert R."/>
            <person name="Binder M."/>
            <person name="Bloem J."/>
            <person name="Labutti K."/>
            <person name="Salamov A."/>
            <person name="Andreopoulos B."/>
            <person name="Baker S.E."/>
            <person name="Barry K."/>
            <person name="Bills G."/>
            <person name="Bluhm B.H."/>
            <person name="Cannon C."/>
            <person name="Castanera R."/>
            <person name="Culley D.E."/>
            <person name="Daum C."/>
            <person name="Ezra D."/>
            <person name="Gonzalez J.B."/>
            <person name="Henrissat B."/>
            <person name="Kuo A."/>
            <person name="Liang C."/>
            <person name="Lipzen A."/>
            <person name="Lutzoni F."/>
            <person name="Magnuson J."/>
            <person name="Mondo S."/>
            <person name="Nolan M."/>
            <person name="Ohm R."/>
            <person name="Pangilinan J."/>
            <person name="Park H.-J.H."/>
            <person name="Ramirez L."/>
            <person name="Alfaro M."/>
            <person name="Sun H."/>
            <person name="Tritt A."/>
            <person name="Yoshinaga Y."/>
            <person name="Zwiers L.-H.L."/>
            <person name="Turgeon B.G."/>
            <person name="Goodwin S.B."/>
            <person name="Spatafora J.W."/>
            <person name="Crous P.W."/>
            <person name="Grigoriev I.V."/>
        </authorList>
    </citation>
    <scope>NUCLEOTIDE SEQUENCE [LARGE SCALE GENOMIC DNA]</scope>
    <source>
        <strain evidence="2 3">CBS 611.86</strain>
    </source>
</reference>
<feature type="compositionally biased region" description="Polar residues" evidence="1">
    <location>
        <begin position="1135"/>
        <end position="1147"/>
    </location>
</feature>
<feature type="compositionally biased region" description="Low complexity" evidence="1">
    <location>
        <begin position="100"/>
        <end position="111"/>
    </location>
</feature>
<evidence type="ECO:0000313" key="2">
    <source>
        <dbReference type="EMBL" id="KAF2867345.1"/>
    </source>
</evidence>
<feature type="compositionally biased region" description="Basic and acidic residues" evidence="1">
    <location>
        <begin position="440"/>
        <end position="452"/>
    </location>
</feature>
<gene>
    <name evidence="2" type="ORF">BDV95DRAFT_598039</name>
</gene>
<dbReference type="OrthoDB" id="5423926at2759"/>
<feature type="compositionally biased region" description="Polar residues" evidence="1">
    <location>
        <begin position="389"/>
        <end position="405"/>
    </location>
</feature>
<sequence length="1555" mass="165868">MFGRKRAASNPALKQPPSASASLAATKAFVKDRDSIASLSNAAAAAALRTHPNAPTPVGDTVTKRMVRRGSASSHGSGSQQPPGLRRHSSSGSMAERSFRAPSPSRSSAIPHNAPPVPAVPKQVPQTGVVYRRASSLEPTFRGASPIGRGGGRGVSLDRGAASTPTRGHGPASRVTNLSQVQEDDQDDNPRPGSVNFSRPISPPQSPTPTKSVAAPPGGQSGWFGGPVVNKDQTFRGGPQVRPKTNDGLWGNDLHSAAWQSVQNAADRPVAKAPTSHRIEGARLATGSLRSKPSGSHVSTSQTRTMPPTYRAPAGPVDPKSPYAVFDPSTRTFIHKQDAMARHRALSDDIEEPQQRHVPQHVPQTQPHQSAHHHVSWQRESPVREPIQRTPSPSPQRVQRLQSPVSIREERRPAPGGHVDTETVEHELPAHNETGLLARRPSEDYAELDLRPSRNASTNPEKSHDSPISPKGAGNQGSSYPRFGTPVNPTPITTESGRGGVKSERTHSLSPPRNAHFAPVALELPNDIKHQPPPRSVSPAKSALKLSPSVSRRDGSPLATNGRVVGAPSEASDTDEGLRKKRKNVRVSFDEDPVIAGTSAYVEPEITASPTGLGAYKWDTGNQEQDIDDVMKPRPALPSFGSVRKDRRQEEDERPEKVTETVSSSMSTSIGSIGEPLEASSDRVVGGILAKDFAAKKASQSPLDPLPPEVTSVEGSGYVSDSDQSDSLYNDVSTHESAADGLKPEEQSVPKLEPKTLTTPIDIKPLPLEVPFIAIQPASPSPGVEKPEPRFHLPMVPGGWGDEDEDDHEVNHDIASNPATVPVSSAVDQNPSQLASLIAKDKEDESSDDNSSIYSDAYEDLSDLEDGGFGSIDALVESPVISPSSGSLFLNYQDITSTDRQQSNLRNEYAGDVKDEGDSTSGDGDAARLRQSELNDPLTKVAEEHSPILREAPTAPVSVPIVRAPVKQSNAATEYRAPTKSEPTAPESSPRQPSQPRHSSAQPRKSALKKAAVPVQPPIATESRPNRTMRANAPSDVSPPKTQMKKSMRNGMGPGLAASPETHMRKSMRSMEPTTASRAPPGLAASRHSMPPVDAKPPRGALQKRSIPAAAAAPRSQPQPASKYVANKPMAPVQTYDSDSDGSASSFRRSRPRGGQNQGGRYTMRGSMRSGPPPTTRPAPTMRPISPPPVSSPPPAALRKSMRPSSPSAEPAASRVKSSKFSIRSLSPAGRFRSSKIVEDAPPLPAQPASPRSAPVKTPTFGKPPKAKAPAAVNSKPRFNSRFADSSDEDEDDRFRGHQSRFADSDEEEDFALPSGLTPVRGIPRKVGEQDGDSTDLEEEASDDERSTAKNIEKGGQPAANGVANGQGTSFTAESLRKSKYAPELPTFEGGKKPKAKRGFFGFGKKKTEMTPAAGLQPQPQQTAGPADASLPFDQSNRTRPLTPIGEDKAIEMPTPSPRSPKLQRRSTPQWGRSASDSWPLPQPAKIGDEPRPQSSDGVTTTVRRTSLRPTLNKRHSSQVSEARTAVDPTSAGGRAAAGKKKKFSGLRRVFGLND</sequence>
<feature type="compositionally biased region" description="Basic and acidic residues" evidence="1">
    <location>
        <begin position="733"/>
        <end position="754"/>
    </location>
</feature>
<feature type="compositionally biased region" description="Polar residues" evidence="1">
    <location>
        <begin position="896"/>
        <end position="906"/>
    </location>
</feature>
<feature type="region of interest" description="Disordered" evidence="1">
    <location>
        <begin position="609"/>
        <end position="678"/>
    </location>
</feature>
<feature type="compositionally biased region" description="Polar residues" evidence="1">
    <location>
        <begin position="1493"/>
        <end position="1510"/>
    </location>
</feature>
<feature type="compositionally biased region" description="Polar residues" evidence="1">
    <location>
        <begin position="719"/>
        <end position="732"/>
    </location>
</feature>
<feature type="compositionally biased region" description="Acidic residues" evidence="1">
    <location>
        <begin position="1330"/>
        <end position="1343"/>
    </location>
</feature>
<feature type="compositionally biased region" description="Low complexity" evidence="1">
    <location>
        <begin position="356"/>
        <end position="369"/>
    </location>
</feature>
<feature type="compositionally biased region" description="Low complexity" evidence="1">
    <location>
        <begin position="70"/>
        <end position="84"/>
    </location>
</feature>
<feature type="compositionally biased region" description="Polar residues" evidence="1">
    <location>
        <begin position="1466"/>
        <end position="1477"/>
    </location>
</feature>
<feature type="region of interest" description="Disordered" evidence="1">
    <location>
        <begin position="1"/>
        <end position="21"/>
    </location>
</feature>
<feature type="region of interest" description="Disordered" evidence="1">
    <location>
        <begin position="47"/>
        <end position="252"/>
    </location>
</feature>
<feature type="compositionally biased region" description="Basic and acidic residues" evidence="1">
    <location>
        <begin position="643"/>
        <end position="659"/>
    </location>
</feature>
<evidence type="ECO:0000313" key="3">
    <source>
        <dbReference type="Proteomes" id="UP000481861"/>
    </source>
</evidence>